<protein>
    <recommendedName>
        <fullName evidence="3">Peptidase A2 domain-containing protein</fullName>
    </recommendedName>
</protein>
<comment type="caution">
    <text evidence="1">The sequence shown here is derived from an EMBL/GenBank/DDBJ whole genome shotgun (WGS) entry which is preliminary data.</text>
</comment>
<proteinExistence type="predicted"/>
<name>A0AAD9Q071_ACRCE</name>
<dbReference type="InterPro" id="IPR050951">
    <property type="entry name" value="Retrovirus_Pol_polyprotein"/>
</dbReference>
<evidence type="ECO:0000313" key="2">
    <source>
        <dbReference type="Proteomes" id="UP001249851"/>
    </source>
</evidence>
<dbReference type="PANTHER" id="PTHR37984:SF9">
    <property type="entry name" value="INTEGRASE CATALYTIC DOMAIN-CONTAINING PROTEIN"/>
    <property type="match status" value="1"/>
</dbReference>
<evidence type="ECO:0008006" key="3">
    <source>
        <dbReference type="Google" id="ProtNLM"/>
    </source>
</evidence>
<keyword evidence="2" id="KW-1185">Reference proteome</keyword>
<dbReference type="EMBL" id="JARQWQ010000089">
    <property type="protein sequence ID" value="KAK2552208.1"/>
    <property type="molecule type" value="Genomic_DNA"/>
</dbReference>
<dbReference type="PANTHER" id="PTHR37984">
    <property type="entry name" value="PROTEIN CBG26694"/>
    <property type="match status" value="1"/>
</dbReference>
<sequence length="542" mass="61032">MGENGKEVAATVQEIQVPGPTVQAIRVVTETRNLSTQPFVIPDETNTVAWQEWLEGIEREFRFFKISEAVDKKDAMIIYGGSSIARLEKNLPDLERGDVYTKLRTKLNDHFTPKKNKHHARYLFLKMRPHVGETMSVYTARLREKAKECEFGDTFDERILEHIIQTIDNKKLIERAISKIWDLTRFLTEASQTEDIARQIQDMGMEQVIHVGRVQSVPAVSGSQYQMKPRKCSFCGLLAAHVKGKDCPAFGKKCNRCDKWNHFAAVCKSPSNRFRKQKPGKVKVRRRIKKTTEAGEATSSHDEFFGQTAEHLSQAKKVKQIGGVSTTSRCVKAKLNDVDVQMEADSGADVNIMDEHQFKALVHRSSVKPALQPSNVKLYTLQHKLDIKGEFRATIRNDTCGRLVTFVVVFGRIKSPLLIGKATLLGLGMLKIQPNGSLAELNSLGTSSEGCVANTVKDNGMQEMEDLLAKYSHLFEGIGKMEDKKRGKEILGHLHMKASAIPVAQKPRSVTYYLQEPLKKWLDQGLAGNIFEKLPDDEPVTW</sequence>
<accession>A0AAD9Q071</accession>
<evidence type="ECO:0000313" key="1">
    <source>
        <dbReference type="EMBL" id="KAK2552208.1"/>
    </source>
</evidence>
<reference evidence="1" key="1">
    <citation type="journal article" date="2023" name="G3 (Bethesda)">
        <title>Whole genome assembly and annotation of the endangered Caribbean coral Acropora cervicornis.</title>
        <authorList>
            <person name="Selwyn J.D."/>
            <person name="Vollmer S.V."/>
        </authorList>
    </citation>
    <scope>NUCLEOTIDE SEQUENCE</scope>
    <source>
        <strain evidence="1">K2</strain>
    </source>
</reference>
<organism evidence="1 2">
    <name type="scientific">Acropora cervicornis</name>
    <name type="common">Staghorn coral</name>
    <dbReference type="NCBI Taxonomy" id="6130"/>
    <lineage>
        <taxon>Eukaryota</taxon>
        <taxon>Metazoa</taxon>
        <taxon>Cnidaria</taxon>
        <taxon>Anthozoa</taxon>
        <taxon>Hexacorallia</taxon>
        <taxon>Scleractinia</taxon>
        <taxon>Astrocoeniina</taxon>
        <taxon>Acroporidae</taxon>
        <taxon>Acropora</taxon>
    </lineage>
</organism>
<reference evidence="1" key="2">
    <citation type="journal article" date="2023" name="Science">
        <title>Genomic signatures of disease resistance in endangered staghorn corals.</title>
        <authorList>
            <person name="Vollmer S.V."/>
            <person name="Selwyn J.D."/>
            <person name="Despard B.A."/>
            <person name="Roesel C.L."/>
        </authorList>
    </citation>
    <scope>NUCLEOTIDE SEQUENCE</scope>
    <source>
        <strain evidence="1">K2</strain>
    </source>
</reference>
<dbReference type="AlphaFoldDB" id="A0AAD9Q071"/>
<gene>
    <name evidence="1" type="ORF">P5673_026731</name>
</gene>
<dbReference type="Proteomes" id="UP001249851">
    <property type="component" value="Unassembled WGS sequence"/>
</dbReference>